<evidence type="ECO:0000256" key="4">
    <source>
        <dbReference type="ARBA" id="ARBA00023125"/>
    </source>
</evidence>
<dbReference type="OrthoDB" id="9996779at2759"/>
<dbReference type="InterPro" id="IPR040167">
    <property type="entry name" value="TF_CP2-like"/>
</dbReference>
<feature type="region of interest" description="Disordered" evidence="8">
    <location>
        <begin position="298"/>
        <end position="323"/>
    </location>
</feature>
<evidence type="ECO:0000256" key="1">
    <source>
        <dbReference type="ARBA" id="ARBA00004123"/>
    </source>
</evidence>
<protein>
    <recommendedName>
        <fullName evidence="9">Grh/CP2 DB domain-containing protein</fullName>
    </recommendedName>
</protein>
<comment type="caution">
    <text evidence="10">The sequence shown here is derived from an EMBL/GenBank/DDBJ whole genome shotgun (WGS) entry which is preliminary data.</text>
</comment>
<dbReference type="Gene3D" id="1.10.150.50">
    <property type="entry name" value="Transcription Factor, Ets-1"/>
    <property type="match status" value="1"/>
</dbReference>
<dbReference type="PANTHER" id="PTHR11037:SF21">
    <property type="entry name" value="GEMINI, ISOFORM C"/>
    <property type="match status" value="1"/>
</dbReference>
<dbReference type="PANTHER" id="PTHR11037">
    <property type="entry name" value="TRANSCRIPTION FACTOR CP2"/>
    <property type="match status" value="1"/>
</dbReference>
<dbReference type="InterPro" id="IPR007604">
    <property type="entry name" value="CP2"/>
</dbReference>
<dbReference type="InterPro" id="IPR041418">
    <property type="entry name" value="SAM_3"/>
</dbReference>
<evidence type="ECO:0000256" key="5">
    <source>
        <dbReference type="ARBA" id="ARBA00023163"/>
    </source>
</evidence>
<evidence type="ECO:0000256" key="2">
    <source>
        <dbReference type="ARBA" id="ARBA00010852"/>
    </source>
</evidence>
<dbReference type="InterPro" id="IPR057520">
    <property type="entry name" value="GRHL1/CP2_C"/>
</dbReference>
<gene>
    <name evidence="10" type="ORF">P879_04167</name>
</gene>
<dbReference type="EMBL" id="JTDF01003951">
    <property type="protein sequence ID" value="KAF8567351.1"/>
    <property type="molecule type" value="Genomic_DNA"/>
</dbReference>
<feature type="region of interest" description="Disordered" evidence="8">
    <location>
        <begin position="525"/>
        <end position="562"/>
    </location>
</feature>
<evidence type="ECO:0000259" key="9">
    <source>
        <dbReference type="PROSITE" id="PS51968"/>
    </source>
</evidence>
<evidence type="ECO:0000256" key="7">
    <source>
        <dbReference type="PROSITE-ProRule" id="PRU01313"/>
    </source>
</evidence>
<organism evidence="10 11">
    <name type="scientific">Paragonimus westermani</name>
    <dbReference type="NCBI Taxonomy" id="34504"/>
    <lineage>
        <taxon>Eukaryota</taxon>
        <taxon>Metazoa</taxon>
        <taxon>Spiralia</taxon>
        <taxon>Lophotrochozoa</taxon>
        <taxon>Platyhelminthes</taxon>
        <taxon>Trematoda</taxon>
        <taxon>Digenea</taxon>
        <taxon>Plagiorchiida</taxon>
        <taxon>Troglotremata</taxon>
        <taxon>Troglotrematidae</taxon>
        <taxon>Paragonimus</taxon>
    </lineage>
</organism>
<keyword evidence="5" id="KW-0804">Transcription</keyword>
<evidence type="ECO:0000256" key="6">
    <source>
        <dbReference type="ARBA" id="ARBA00023242"/>
    </source>
</evidence>
<dbReference type="Pfam" id="PF04516">
    <property type="entry name" value="CP2"/>
    <property type="match status" value="1"/>
</dbReference>
<sequence>MIPPWCFDENDLSASFDDSMNGIGADFMSSLFNMRDALSALPLSDEPSFSADDIKPECCSSTSDSCHAQCFCCILKAPTSSAIRYNEASLTYLNQGQLYELVMRWNVDKTVRVKSVIKVRFHEYRMELQEQEHLDSWREAHPGERLLDVDVSRSNAFDELHVDPNSPNAVVCVWSGLQCGVAVRLNCIGTEFTAKKHGGEKGVPFRLQVVFFSALNFSLLCLTEAHEVDYFDFDTDCHLESCATQVKVFKMKGADRKHRTDREKLERKSEEGRAMYRPSLPITTLNYLPARHLCTSSSAYSPTRTKRPGGSEAEPNGLDQVRKPKHSIDTAPVGNYLAPSIAVTTVGTADSAVKASTTKAGLSVNTAIPVDALPASVQTVLQDHTTPAQPAEVVVTSPILATAHFATPAQPLQRPSLVRTRRSSPGPGLASSPSQRHSGLNASVTLHNPRRRRQRTLDTCMGSCSACGRSCRNHGGAGGGFGNRWIRVNNTKTRPCCAHWDDSVGVGPRKHPSWLSEKRRASHSYERSCVSSRPQPANRIDELPGKHEVGPQTCDLSTSADSSFGNEDVGRWTVGDSRDGDLSVHSAQANFLIEDPNPISLESGLSSRDGGYSSSDMVAGVSLVESEPPFCPSAMPDLQSPLEVAVESHKMDVQTSKPVLDFSPAELGLGHGSTCHPPIHTGMTSTEVSDWLRAANFSNLMEIFKTFTGRDMLRLTKEDFVVLCGPVEGIRLHNAFFNKPARPRCTIYVRRNEKAIYQAIMLYELTRDELLRLVAPILNLRPDQVHIFCVFTVHDVPVLLTDQLVSQFEDQSCYQLEVRSHTEHTLSVSLRPRNNIH</sequence>
<dbReference type="SUPFAM" id="SSF47769">
    <property type="entry name" value="SAM/Pointed domain"/>
    <property type="match status" value="1"/>
</dbReference>
<evidence type="ECO:0000256" key="8">
    <source>
        <dbReference type="SAM" id="MobiDB-lite"/>
    </source>
</evidence>
<dbReference type="GO" id="GO:0001228">
    <property type="term" value="F:DNA-binding transcription activator activity, RNA polymerase II-specific"/>
    <property type="evidence" value="ECO:0007669"/>
    <property type="project" value="TreeGrafter"/>
</dbReference>
<dbReference type="Pfam" id="PF18016">
    <property type="entry name" value="SAM_3"/>
    <property type="match status" value="1"/>
</dbReference>
<dbReference type="GO" id="GO:0000978">
    <property type="term" value="F:RNA polymerase II cis-regulatory region sequence-specific DNA binding"/>
    <property type="evidence" value="ECO:0007669"/>
    <property type="project" value="TreeGrafter"/>
</dbReference>
<keyword evidence="4 7" id="KW-0238">DNA-binding</keyword>
<accession>A0A8T0DKU8</accession>
<feature type="compositionally biased region" description="Basic and acidic residues" evidence="8">
    <location>
        <begin position="539"/>
        <end position="549"/>
    </location>
</feature>
<keyword evidence="11" id="KW-1185">Reference proteome</keyword>
<keyword evidence="3" id="KW-0805">Transcription regulation</keyword>
<dbReference type="Pfam" id="PF25416">
    <property type="entry name" value="GRHL1_C"/>
    <property type="match status" value="1"/>
</dbReference>
<comment type="subcellular location">
    <subcellularLocation>
        <location evidence="1 7">Nucleus</location>
    </subcellularLocation>
</comment>
<feature type="region of interest" description="Disordered" evidence="8">
    <location>
        <begin position="406"/>
        <end position="441"/>
    </location>
</feature>
<dbReference type="PROSITE" id="PS51968">
    <property type="entry name" value="GRH_CP2_DB"/>
    <property type="match status" value="1"/>
</dbReference>
<evidence type="ECO:0000313" key="11">
    <source>
        <dbReference type="Proteomes" id="UP000699462"/>
    </source>
</evidence>
<dbReference type="Proteomes" id="UP000699462">
    <property type="component" value="Unassembled WGS sequence"/>
</dbReference>
<keyword evidence="6 7" id="KW-0539">Nucleus</keyword>
<reference evidence="10 11" key="1">
    <citation type="submission" date="2019-07" db="EMBL/GenBank/DDBJ databases">
        <title>Annotation for the trematode Paragonimus westermani.</title>
        <authorList>
            <person name="Choi Y.-J."/>
        </authorList>
    </citation>
    <scope>NUCLEOTIDE SEQUENCE [LARGE SCALE GENOMIC DNA]</scope>
    <source>
        <strain evidence="10">180907_Pwestermani</strain>
    </source>
</reference>
<evidence type="ECO:0000313" key="10">
    <source>
        <dbReference type="EMBL" id="KAF8567351.1"/>
    </source>
</evidence>
<evidence type="ECO:0000256" key="3">
    <source>
        <dbReference type="ARBA" id="ARBA00023015"/>
    </source>
</evidence>
<proteinExistence type="inferred from homology"/>
<dbReference type="AlphaFoldDB" id="A0A8T0DKU8"/>
<dbReference type="GO" id="GO:0005634">
    <property type="term" value="C:nucleus"/>
    <property type="evidence" value="ECO:0007669"/>
    <property type="project" value="UniProtKB-SubCell"/>
</dbReference>
<feature type="compositionally biased region" description="Low complexity" evidence="8">
    <location>
        <begin position="423"/>
        <end position="434"/>
    </location>
</feature>
<name>A0A8T0DKU8_9TREM</name>
<feature type="domain" description="Grh/CP2 DB" evidence="9">
    <location>
        <begin position="66"/>
        <end position="310"/>
    </location>
</feature>
<comment type="similarity">
    <text evidence="2">Belongs to the grh/CP2 family. CP2 subfamily.</text>
</comment>
<dbReference type="InterPro" id="IPR013761">
    <property type="entry name" value="SAM/pointed_sf"/>
</dbReference>